<name>A0A370GRZ8_9COXI</name>
<comment type="caution">
    <text evidence="1">The sequence shown here is derived from an EMBL/GenBank/DDBJ whole genome shotgun (WGS) entry which is preliminary data.</text>
</comment>
<evidence type="ECO:0000313" key="1">
    <source>
        <dbReference type="EMBL" id="RDI46478.1"/>
    </source>
</evidence>
<keyword evidence="2" id="KW-1185">Reference proteome</keyword>
<gene>
    <name evidence="1" type="ORF">C8D86_1051</name>
</gene>
<organism evidence="1 2">
    <name type="scientific">Aquicella lusitana</name>
    <dbReference type="NCBI Taxonomy" id="254246"/>
    <lineage>
        <taxon>Bacteria</taxon>
        <taxon>Pseudomonadati</taxon>
        <taxon>Pseudomonadota</taxon>
        <taxon>Gammaproteobacteria</taxon>
        <taxon>Legionellales</taxon>
        <taxon>Coxiellaceae</taxon>
        <taxon>Aquicella</taxon>
    </lineage>
</organism>
<dbReference type="Proteomes" id="UP000254720">
    <property type="component" value="Unassembled WGS sequence"/>
</dbReference>
<dbReference type="EMBL" id="QQAX01000005">
    <property type="protein sequence ID" value="RDI46478.1"/>
    <property type="molecule type" value="Genomic_DNA"/>
</dbReference>
<accession>A0A370GRZ8</accession>
<protein>
    <submittedName>
        <fullName evidence="1">Uncharacterized protein</fullName>
    </submittedName>
</protein>
<reference evidence="1 2" key="1">
    <citation type="submission" date="2018-07" db="EMBL/GenBank/DDBJ databases">
        <title>Genomic Encyclopedia of Type Strains, Phase IV (KMG-IV): sequencing the most valuable type-strain genomes for metagenomic binning, comparative biology and taxonomic classification.</title>
        <authorList>
            <person name="Goeker M."/>
        </authorList>
    </citation>
    <scope>NUCLEOTIDE SEQUENCE [LARGE SCALE GENOMIC DNA]</scope>
    <source>
        <strain evidence="1 2">DSM 16500</strain>
    </source>
</reference>
<dbReference type="AlphaFoldDB" id="A0A370GRZ8"/>
<evidence type="ECO:0000313" key="2">
    <source>
        <dbReference type="Proteomes" id="UP000254720"/>
    </source>
</evidence>
<sequence length="70" mass="7716">MITVAGAALVLHQLPVTYYIAEGNLPCIEARVNIQRKYFECCHPERSKGSPDVQKEILCFAPLLSGEPVS</sequence>
<proteinExistence type="predicted"/>